<gene>
    <name evidence="1" type="ORF">HSBAA_16650</name>
</gene>
<evidence type="ECO:0000313" key="1">
    <source>
        <dbReference type="EMBL" id="BBI60359.1"/>
    </source>
</evidence>
<dbReference type="Proteomes" id="UP000320231">
    <property type="component" value="Chromosome"/>
</dbReference>
<protein>
    <submittedName>
        <fullName evidence="1">Uncharacterized protein</fullName>
    </submittedName>
</protein>
<name>A0A455U697_9GAMM</name>
<evidence type="ECO:0000313" key="2">
    <source>
        <dbReference type="Proteomes" id="UP000320231"/>
    </source>
</evidence>
<reference evidence="1 2" key="1">
    <citation type="journal article" date="2019" name="Microbiol. Resour. Announc.">
        <title>Complete Genome Sequence of Halomonas sulfidaeris Strain Esulfide1 Isolated from a Metal Sulfide Rock at a Depth of 2,200 Meters, Obtained Using Nanopore Sequencing.</title>
        <authorList>
            <person name="Saito M."/>
            <person name="Nishigata A."/>
            <person name="Galipon J."/>
            <person name="Arakawa K."/>
        </authorList>
    </citation>
    <scope>NUCLEOTIDE SEQUENCE [LARGE SCALE GENOMIC DNA]</scope>
    <source>
        <strain evidence="1 2">ATCC BAA-803</strain>
    </source>
</reference>
<organism evidence="1 2">
    <name type="scientific">Vreelandella sulfidaeris</name>
    <dbReference type="NCBI Taxonomy" id="115553"/>
    <lineage>
        <taxon>Bacteria</taxon>
        <taxon>Pseudomonadati</taxon>
        <taxon>Pseudomonadota</taxon>
        <taxon>Gammaproteobacteria</taxon>
        <taxon>Oceanospirillales</taxon>
        <taxon>Halomonadaceae</taxon>
        <taxon>Vreelandella</taxon>
    </lineage>
</organism>
<sequence length="69" mass="8179">MRKFSERVGLVSNAEIIQRSSMNNELRNSLWNVIYLYFITNGGDYRSAYKDKQYNDFSFHTTLIFKATD</sequence>
<dbReference type="EMBL" id="AP019514">
    <property type="protein sequence ID" value="BBI60359.1"/>
    <property type="molecule type" value="Genomic_DNA"/>
</dbReference>
<dbReference type="KEGG" id="hsr:HSBAA_16650"/>
<proteinExistence type="predicted"/>
<accession>A0A455U697</accession>
<dbReference type="AlphaFoldDB" id="A0A455U697"/>